<dbReference type="PANTHER" id="PTHR41247">
    <property type="entry name" value="HTH-TYPE TRANSCRIPTIONAL REPRESSOR YCNK"/>
    <property type="match status" value="1"/>
</dbReference>
<dbReference type="PANTHER" id="PTHR41247:SF1">
    <property type="entry name" value="HTH-TYPE TRANSCRIPTIONAL REPRESSOR YCNK"/>
    <property type="match status" value="1"/>
</dbReference>
<protein>
    <submittedName>
        <fullName evidence="2">Nitrous oxide reductase accessory protein NosL</fullName>
    </submittedName>
</protein>
<dbReference type="InterPro" id="IPR008719">
    <property type="entry name" value="N2O_reductase_NosL"/>
</dbReference>
<feature type="chain" id="PRO_5046608051" evidence="1">
    <location>
        <begin position="20"/>
        <end position="151"/>
    </location>
</feature>
<proteinExistence type="predicted"/>
<organism evidence="2 3">
    <name type="scientific">Geothrix oryzae</name>
    <dbReference type="NCBI Taxonomy" id="2927975"/>
    <lineage>
        <taxon>Bacteria</taxon>
        <taxon>Pseudomonadati</taxon>
        <taxon>Acidobacteriota</taxon>
        <taxon>Holophagae</taxon>
        <taxon>Holophagales</taxon>
        <taxon>Holophagaceae</taxon>
        <taxon>Geothrix</taxon>
    </lineage>
</organism>
<evidence type="ECO:0000256" key="1">
    <source>
        <dbReference type="SAM" id="SignalP"/>
    </source>
</evidence>
<dbReference type="RefSeq" id="WP_286353285.1">
    <property type="nucleotide sequence ID" value="NZ_AP027079.1"/>
</dbReference>
<dbReference type="EMBL" id="AP027079">
    <property type="protein sequence ID" value="BDU69562.1"/>
    <property type="molecule type" value="Genomic_DNA"/>
</dbReference>
<keyword evidence="3" id="KW-1185">Reference proteome</keyword>
<reference evidence="3" key="1">
    <citation type="journal article" date="2023" name="Int. J. Syst. Evol. Microbiol.">
        <title>Mesoterricola silvestris gen. nov., sp. nov., Mesoterricola sediminis sp. nov., Geothrix oryzae sp. nov., Geothrix edaphica sp. nov., Geothrix rubra sp. nov., and Geothrix limicola sp. nov., six novel members of Acidobacteriota isolated from soils.</title>
        <authorList>
            <person name="Itoh H."/>
            <person name="Sugisawa Y."/>
            <person name="Mise K."/>
            <person name="Xu Z."/>
            <person name="Kuniyasu M."/>
            <person name="Ushijima N."/>
            <person name="Kawano K."/>
            <person name="Kobayashi E."/>
            <person name="Shiratori Y."/>
            <person name="Masuda Y."/>
            <person name="Senoo K."/>
        </authorList>
    </citation>
    <scope>NUCLEOTIDE SEQUENCE [LARGE SCALE GENOMIC DNA]</scope>
    <source>
        <strain evidence="3">Red222</strain>
    </source>
</reference>
<sequence>MRALALAAALAAGLSAASAPPPEPQGNCAVCGMFVANFPDWASAISFKDGTTAWFDGPKDLFACLLDLGRYAPRRKAADIVSIRVKDYYGLAPIDGRKAFYAMGSDVMGPMGRELVPFASEADARDFLKDHKGQRILGFQEVTPAVLKALE</sequence>
<evidence type="ECO:0000313" key="3">
    <source>
        <dbReference type="Proteomes" id="UP001242010"/>
    </source>
</evidence>
<evidence type="ECO:0000313" key="2">
    <source>
        <dbReference type="EMBL" id="BDU69562.1"/>
    </source>
</evidence>
<accession>A0ABM8DRC2</accession>
<feature type="signal peptide" evidence="1">
    <location>
        <begin position="1"/>
        <end position="19"/>
    </location>
</feature>
<dbReference type="Gene3D" id="3.30.70.2050">
    <property type="match status" value="1"/>
</dbReference>
<gene>
    <name evidence="2" type="ORF">GETHOR_16630</name>
</gene>
<dbReference type="Pfam" id="PF05573">
    <property type="entry name" value="NosL"/>
    <property type="match status" value="1"/>
</dbReference>
<dbReference type="Proteomes" id="UP001242010">
    <property type="component" value="Chromosome"/>
</dbReference>
<keyword evidence="1" id="KW-0732">Signal</keyword>
<name>A0ABM8DRC2_9BACT</name>
<dbReference type="SUPFAM" id="SSF160387">
    <property type="entry name" value="NosL/MerB-like"/>
    <property type="match status" value="1"/>
</dbReference>